<dbReference type="InterPro" id="IPR049171">
    <property type="entry name" value="GLGE_C"/>
</dbReference>
<feature type="binding site" evidence="6">
    <location>
        <position position="379"/>
    </location>
    <ligand>
        <name>alpha-maltose 1-phosphate</name>
        <dbReference type="ChEBI" id="CHEBI:63576"/>
    </ligand>
</feature>
<feature type="site" description="Transition state stabilizer" evidence="6">
    <location>
        <position position="465"/>
    </location>
</feature>
<name>A0A450YNY4_9GAMM</name>
<dbReference type="Pfam" id="PF00128">
    <property type="entry name" value="Alpha-amylase"/>
    <property type="match status" value="1"/>
</dbReference>
<organism evidence="8">
    <name type="scientific">Candidatus Kentrum sp. TC</name>
    <dbReference type="NCBI Taxonomy" id="2126339"/>
    <lineage>
        <taxon>Bacteria</taxon>
        <taxon>Pseudomonadati</taxon>
        <taxon>Pseudomonadota</taxon>
        <taxon>Gammaproteobacteria</taxon>
        <taxon>Candidatus Kentrum</taxon>
    </lineage>
</organism>
<dbReference type="HAMAP" id="MF_02124">
    <property type="entry name" value="GlgE"/>
    <property type="match status" value="1"/>
</dbReference>
<dbReference type="InterPro" id="IPR013780">
    <property type="entry name" value="Glyco_hydro_b"/>
</dbReference>
<dbReference type="InterPro" id="IPR017853">
    <property type="entry name" value="GH"/>
</dbReference>
<comment type="catalytic activity">
    <reaction evidence="5 6">
        <text>alpha-maltose 1-phosphate + [(1-&gt;4)-alpha-D-glucosyl](n) = [(1-&gt;4)-alpha-D-glucosyl](n+2) + phosphate</text>
        <dbReference type="Rhea" id="RHEA:42692"/>
        <dbReference type="Rhea" id="RHEA-COMP:9584"/>
        <dbReference type="Rhea" id="RHEA-COMP:10183"/>
        <dbReference type="ChEBI" id="CHEBI:15444"/>
        <dbReference type="ChEBI" id="CHEBI:43474"/>
        <dbReference type="ChEBI" id="CHEBI:63576"/>
        <dbReference type="EC" id="2.4.99.16"/>
    </reaction>
</comment>
<feature type="binding site" evidence="6">
    <location>
        <position position="342"/>
    </location>
    <ligand>
        <name>alpha-maltose 1-phosphate</name>
        <dbReference type="ChEBI" id="CHEBI:63576"/>
    </ligand>
</feature>
<sequence length="652" mass="75295">MTIQSVIIENITPRVDGGRYPIKRELGDVVNVSAGIYKDGHDKLAAVLRYRKEGGKWTTAPMTQGENFEWTASFVPDEIGRYQYTIEAWPNAFRTWLDEVTKKHVAGVDISSELLEGGRLIAEARERVPKADRERFAKFVERIEASLVIGGDVAVKVVAEPQCAEIMDEFPDKRFATEYSPYLELTVDRVRARFANWYEMFPRSQGRIPGQSGTFDDCIARLPEIEGMGFNVVYFPPIHPIGKTNRKGPNNTLHAGPADPGCPYAIGNELGGHKAVDPDLGTLADFERFVRACHTMGMEVALDFAINCSPDHPYVREHSEWFYKRPDGSIKYSENPPKKYEDIYSLDFHCEDRKGLWNEMKSIIEFWIDHGVDIFRVDNPHTKPVAFWAWMIPEIQKKHPQAIFLSEAFTHPKMMRMLAKVGFTQSYTYFTWRNYKEEIIEYLTELTQGPMKEYYRGNFFANTPDILPTFLQEGGRSAFKIRLVLATTLSSVYGIYSGFELCENTPVPGREEYLNSEKYDYKVWDWDRPGNIKDYIAKLNWIRGAHPSLQEYDNLEFYPADSEYILAYGKTMEDEANLNERKDIIVVTVNIDPHHTHEAHVSLPIDKFGIRPEEAYEVHDLLTDARYQWRGETNWVRLDPHVEPAHVFHIRR</sequence>
<dbReference type="Gene3D" id="2.60.40.10">
    <property type="entry name" value="Immunoglobulins"/>
    <property type="match status" value="1"/>
</dbReference>
<protein>
    <recommendedName>
        <fullName evidence="6">Alpha-1,4-glucan:maltose-1-phosphate maltosyltransferase</fullName>
        <shortName evidence="6">GMPMT</shortName>
        <ecNumber evidence="6">2.4.99.16</ecNumber>
    </recommendedName>
    <alternativeName>
        <fullName evidence="6">(1-&gt;4)-alpha-D-glucan:maltose-1-phosphate alpha-D-maltosyltransferase</fullName>
    </alternativeName>
</protein>
<evidence type="ECO:0000313" key="8">
    <source>
        <dbReference type="EMBL" id="VFK43253.1"/>
    </source>
</evidence>
<feature type="active site" description="Nucleophile" evidence="6">
    <location>
        <position position="378"/>
    </location>
</feature>
<dbReference type="Pfam" id="PF11896">
    <property type="entry name" value="GlgE_dom_N_S"/>
    <property type="match status" value="1"/>
</dbReference>
<dbReference type="GO" id="GO:0016758">
    <property type="term" value="F:hexosyltransferase activity"/>
    <property type="evidence" value="ECO:0007669"/>
    <property type="project" value="UniProtKB-UniRule"/>
</dbReference>
<dbReference type="InterPro" id="IPR013783">
    <property type="entry name" value="Ig-like_fold"/>
</dbReference>
<comment type="similarity">
    <text evidence="6">Belongs to the glycosyl hydrolase 13 family. GlgE subfamily.</text>
</comment>
<keyword evidence="3 6" id="KW-0808">Transferase</keyword>
<feature type="domain" description="Glycosyl hydrolase family 13 catalytic" evidence="7">
    <location>
        <begin position="195"/>
        <end position="537"/>
    </location>
</feature>
<dbReference type="GO" id="GO:0030979">
    <property type="term" value="P:alpha-glucan biosynthetic process"/>
    <property type="evidence" value="ECO:0007669"/>
    <property type="project" value="UniProtKB-UniRule"/>
</dbReference>
<dbReference type="PANTHER" id="PTHR47786:SF2">
    <property type="entry name" value="GLYCOSYL HYDROLASE FAMILY 13 CATALYTIC DOMAIN-CONTAINING PROTEIN"/>
    <property type="match status" value="1"/>
</dbReference>
<dbReference type="InterPro" id="IPR026585">
    <property type="entry name" value="GlgE"/>
</dbReference>
<dbReference type="Pfam" id="PF21702">
    <property type="entry name" value="GLGE_C"/>
    <property type="match status" value="1"/>
</dbReference>
<keyword evidence="4 6" id="KW-0119">Carbohydrate metabolism</keyword>
<dbReference type="GO" id="GO:0004553">
    <property type="term" value="F:hydrolase activity, hydrolyzing O-glycosyl compounds"/>
    <property type="evidence" value="ECO:0007669"/>
    <property type="project" value="InterPro"/>
</dbReference>
<keyword evidence="2 6" id="KW-0328">Glycosyltransferase</keyword>
<dbReference type="Gene3D" id="3.20.20.80">
    <property type="entry name" value="Glycosidases"/>
    <property type="match status" value="1"/>
</dbReference>
<comment type="function">
    <text evidence="6">Maltosyltransferase that uses maltose 1-phosphate (M1P) as the sugar donor to elongate linear or branched alpha-(1-&gt;4)-glucans. Is involved in a branched alpha-glucan biosynthetic pathway from trehalose, together with TreS, Mak and GlgB.</text>
</comment>
<dbReference type="SMART" id="SM00642">
    <property type="entry name" value="Aamy"/>
    <property type="match status" value="1"/>
</dbReference>
<comment type="caution">
    <text evidence="6">Lacks conserved residue(s) required for the propagation of feature annotation.</text>
</comment>
<dbReference type="CDD" id="cd11344">
    <property type="entry name" value="AmyAc_GlgE_like"/>
    <property type="match status" value="1"/>
</dbReference>
<proteinExistence type="inferred from homology"/>
<dbReference type="Gene3D" id="1.20.58.80">
    <property type="entry name" value="Phosphotransferase system, lactose/cellobiose-type IIA subunit"/>
    <property type="match status" value="1"/>
</dbReference>
<comment type="subunit">
    <text evidence="1 6">Homodimer.</text>
</comment>
<evidence type="ECO:0000256" key="3">
    <source>
        <dbReference type="ARBA" id="ARBA00022679"/>
    </source>
</evidence>
<dbReference type="SUPFAM" id="SSF51445">
    <property type="entry name" value="(Trans)glycosidases"/>
    <property type="match status" value="1"/>
</dbReference>
<dbReference type="AlphaFoldDB" id="A0A450YNY4"/>
<evidence type="ECO:0000256" key="1">
    <source>
        <dbReference type="ARBA" id="ARBA00011738"/>
    </source>
</evidence>
<gene>
    <name evidence="6" type="primary">glgE</name>
    <name evidence="8" type="ORF">BECKTC1821D_GA0114238_101619</name>
</gene>
<feature type="binding site" evidence="6">
    <location>
        <position position="247"/>
    </location>
    <ligand>
        <name>alpha-maltose 1-phosphate</name>
        <dbReference type="ChEBI" id="CHEBI:63576"/>
    </ligand>
</feature>
<dbReference type="EMBL" id="CAADFS010000016">
    <property type="protein sequence ID" value="VFK43253.1"/>
    <property type="molecule type" value="Genomic_DNA"/>
</dbReference>
<evidence type="ECO:0000256" key="5">
    <source>
        <dbReference type="ARBA" id="ARBA00048735"/>
    </source>
</evidence>
<evidence type="ECO:0000259" key="7">
    <source>
        <dbReference type="SMART" id="SM00642"/>
    </source>
</evidence>
<accession>A0A450YNY4</accession>
<reference evidence="8" key="1">
    <citation type="submission" date="2019-02" db="EMBL/GenBank/DDBJ databases">
        <authorList>
            <person name="Gruber-Vodicka R. H."/>
            <person name="Seah K. B. B."/>
        </authorList>
    </citation>
    <scope>NUCLEOTIDE SEQUENCE</scope>
    <source>
        <strain evidence="8">BECK_BZ123</strain>
    </source>
</reference>
<dbReference type="InterPro" id="IPR006047">
    <property type="entry name" value="GH13_cat_dom"/>
</dbReference>
<dbReference type="Gene3D" id="2.60.40.1180">
    <property type="entry name" value="Golgi alpha-mannosidase II"/>
    <property type="match status" value="1"/>
</dbReference>
<dbReference type="InterPro" id="IPR021828">
    <property type="entry name" value="GlgE_dom_N/S"/>
</dbReference>
<feature type="active site" description="Proton donor" evidence="6">
    <location>
        <position position="407"/>
    </location>
</feature>
<dbReference type="PANTHER" id="PTHR47786">
    <property type="entry name" value="ALPHA-1,4-GLUCAN:MALTOSE-1-PHOSPHATE MALTOSYLTRANSFERASE"/>
    <property type="match status" value="1"/>
</dbReference>
<feature type="binding site" evidence="6">
    <location>
        <begin position="518"/>
        <end position="519"/>
    </location>
    <ligand>
        <name>alpha-maltose 1-phosphate</name>
        <dbReference type="ChEBI" id="CHEBI:63576"/>
    </ligand>
</feature>
<evidence type="ECO:0000256" key="4">
    <source>
        <dbReference type="ARBA" id="ARBA00023277"/>
    </source>
</evidence>
<evidence type="ECO:0000256" key="2">
    <source>
        <dbReference type="ARBA" id="ARBA00022676"/>
    </source>
</evidence>
<evidence type="ECO:0000256" key="6">
    <source>
        <dbReference type="HAMAP-Rule" id="MF_02124"/>
    </source>
</evidence>
<dbReference type="EC" id="2.4.99.16" evidence="6"/>